<gene>
    <name evidence="7" type="ORF">J437_LFUL006001</name>
</gene>
<evidence type="ECO:0000313" key="7">
    <source>
        <dbReference type="EMBL" id="KAG8224990.1"/>
    </source>
</evidence>
<dbReference type="InterPro" id="IPR051421">
    <property type="entry name" value="RNA_Proc_DNA_Dmg_Regulator"/>
</dbReference>
<feature type="region of interest" description="Disordered" evidence="3">
    <location>
        <begin position="253"/>
        <end position="292"/>
    </location>
</feature>
<evidence type="ECO:0000259" key="6">
    <source>
        <dbReference type="Pfam" id="PF16837"/>
    </source>
</evidence>
<dbReference type="Pfam" id="PF16837">
    <property type="entry name" value="SF3A3"/>
    <property type="match status" value="1"/>
</dbReference>
<dbReference type="InterPro" id="IPR024598">
    <property type="entry name" value="SF3a60/Prp9_C"/>
</dbReference>
<accession>A0A8K0NUE1</accession>
<feature type="compositionally biased region" description="Basic and acidic residues" evidence="3">
    <location>
        <begin position="253"/>
        <end position="265"/>
    </location>
</feature>
<name>A0A8K0NUE1_LADFU</name>
<dbReference type="EMBL" id="KZ308221">
    <property type="protein sequence ID" value="KAG8224990.1"/>
    <property type="molecule type" value="Genomic_DNA"/>
</dbReference>
<evidence type="ECO:0008006" key="9">
    <source>
        <dbReference type="Google" id="ProtNLM"/>
    </source>
</evidence>
<reference evidence="7" key="1">
    <citation type="submission" date="2013-04" db="EMBL/GenBank/DDBJ databases">
        <authorList>
            <person name="Qu J."/>
            <person name="Murali S.C."/>
            <person name="Bandaranaike D."/>
            <person name="Bellair M."/>
            <person name="Blankenburg K."/>
            <person name="Chao H."/>
            <person name="Dinh H."/>
            <person name="Doddapaneni H."/>
            <person name="Downs B."/>
            <person name="Dugan-Rocha S."/>
            <person name="Elkadiri S."/>
            <person name="Gnanaolivu R.D."/>
            <person name="Hernandez B."/>
            <person name="Javaid M."/>
            <person name="Jayaseelan J.C."/>
            <person name="Lee S."/>
            <person name="Li M."/>
            <person name="Ming W."/>
            <person name="Munidasa M."/>
            <person name="Muniz J."/>
            <person name="Nguyen L."/>
            <person name="Ongeri F."/>
            <person name="Osuji N."/>
            <person name="Pu L.-L."/>
            <person name="Puazo M."/>
            <person name="Qu C."/>
            <person name="Quiroz J."/>
            <person name="Raj R."/>
            <person name="Weissenberger G."/>
            <person name="Xin Y."/>
            <person name="Zou X."/>
            <person name="Han Y."/>
            <person name="Richards S."/>
            <person name="Worley K."/>
            <person name="Muzny D."/>
            <person name="Gibbs R."/>
        </authorList>
    </citation>
    <scope>NUCLEOTIDE SEQUENCE</scope>
    <source>
        <strain evidence="7">Sampled in the wild</strain>
    </source>
</reference>
<feature type="domain" description="Splicing factor SF3a60 /Prp9 subunit C-terminal" evidence="4">
    <location>
        <begin position="294"/>
        <end position="354"/>
    </location>
</feature>
<evidence type="ECO:0000259" key="4">
    <source>
        <dbReference type="Pfam" id="PF11931"/>
    </source>
</evidence>
<dbReference type="PANTHER" id="PTHR12786">
    <property type="entry name" value="SPLICING FACTOR SF3A-RELATED"/>
    <property type="match status" value="1"/>
</dbReference>
<dbReference type="InterPro" id="IPR021966">
    <property type="entry name" value="SF3a60_bindingd"/>
</dbReference>
<dbReference type="PANTHER" id="PTHR12786:SF2">
    <property type="entry name" value="SPLICING FACTOR 3A SUBUNIT 3"/>
    <property type="match status" value="1"/>
</dbReference>
<feature type="domain" description="Splicing factor SF3a60 binding" evidence="5">
    <location>
        <begin position="74"/>
        <end position="100"/>
    </location>
</feature>
<evidence type="ECO:0000256" key="2">
    <source>
        <dbReference type="ARBA" id="ARBA00023242"/>
    </source>
</evidence>
<dbReference type="GO" id="GO:0005681">
    <property type="term" value="C:spliceosomal complex"/>
    <property type="evidence" value="ECO:0007669"/>
    <property type="project" value="InterPro"/>
</dbReference>
<evidence type="ECO:0000313" key="8">
    <source>
        <dbReference type="Proteomes" id="UP000792457"/>
    </source>
</evidence>
<dbReference type="AlphaFoldDB" id="A0A8K0NUE1"/>
<evidence type="ECO:0000256" key="1">
    <source>
        <dbReference type="ARBA" id="ARBA00004123"/>
    </source>
</evidence>
<organism evidence="7 8">
    <name type="scientific">Ladona fulva</name>
    <name type="common">Scarce chaser dragonfly</name>
    <name type="synonym">Libellula fulva</name>
    <dbReference type="NCBI Taxonomy" id="123851"/>
    <lineage>
        <taxon>Eukaryota</taxon>
        <taxon>Metazoa</taxon>
        <taxon>Ecdysozoa</taxon>
        <taxon>Arthropoda</taxon>
        <taxon>Hexapoda</taxon>
        <taxon>Insecta</taxon>
        <taxon>Pterygota</taxon>
        <taxon>Palaeoptera</taxon>
        <taxon>Odonata</taxon>
        <taxon>Epiprocta</taxon>
        <taxon>Anisoptera</taxon>
        <taxon>Libelluloidea</taxon>
        <taxon>Libellulidae</taxon>
        <taxon>Ladona</taxon>
    </lineage>
</organism>
<evidence type="ECO:0000256" key="3">
    <source>
        <dbReference type="SAM" id="MobiDB-lite"/>
    </source>
</evidence>
<keyword evidence="2" id="KW-0539">Nucleus</keyword>
<feature type="compositionally biased region" description="Acidic residues" evidence="3">
    <location>
        <begin position="266"/>
        <end position="287"/>
    </location>
</feature>
<feature type="domain" description="SF3A3" evidence="6">
    <location>
        <begin position="129"/>
        <end position="173"/>
    </location>
</feature>
<dbReference type="Proteomes" id="UP000792457">
    <property type="component" value="Unassembled WGS sequence"/>
</dbReference>
<comment type="caution">
    <text evidence="7">The sequence shown here is derived from an EMBL/GenBank/DDBJ whole genome shotgun (WGS) entry which is preliminary data.</text>
</comment>
<evidence type="ECO:0000259" key="5">
    <source>
        <dbReference type="Pfam" id="PF12108"/>
    </source>
</evidence>
<reference evidence="7" key="2">
    <citation type="submission" date="2017-10" db="EMBL/GenBank/DDBJ databases">
        <title>Ladona fulva Genome sequencing and assembly.</title>
        <authorList>
            <person name="Murali S."/>
            <person name="Richards S."/>
            <person name="Bandaranaike D."/>
            <person name="Bellair M."/>
            <person name="Blankenburg K."/>
            <person name="Chao H."/>
            <person name="Dinh H."/>
            <person name="Doddapaneni H."/>
            <person name="Dugan-Rocha S."/>
            <person name="Elkadiri S."/>
            <person name="Gnanaolivu R."/>
            <person name="Hernandez B."/>
            <person name="Skinner E."/>
            <person name="Javaid M."/>
            <person name="Lee S."/>
            <person name="Li M."/>
            <person name="Ming W."/>
            <person name="Munidasa M."/>
            <person name="Muniz J."/>
            <person name="Nguyen L."/>
            <person name="Hughes D."/>
            <person name="Osuji N."/>
            <person name="Pu L.-L."/>
            <person name="Puazo M."/>
            <person name="Qu C."/>
            <person name="Quiroz J."/>
            <person name="Raj R."/>
            <person name="Weissenberger G."/>
            <person name="Xin Y."/>
            <person name="Zou X."/>
            <person name="Han Y."/>
            <person name="Worley K."/>
            <person name="Muzny D."/>
            <person name="Gibbs R."/>
        </authorList>
    </citation>
    <scope>NUCLEOTIDE SEQUENCE</scope>
    <source>
        <strain evidence="7">Sampled in the wild</strain>
    </source>
</reference>
<comment type="subcellular location">
    <subcellularLocation>
        <location evidence="1">Nucleus</location>
    </subcellularLocation>
</comment>
<feature type="region of interest" description="Disordered" evidence="3">
    <location>
        <begin position="208"/>
        <end position="227"/>
    </location>
</feature>
<protein>
    <recommendedName>
        <fullName evidence="9">Splicing factor 3a subunit 3</fullName>
    </recommendedName>
</protein>
<keyword evidence="8" id="KW-1185">Reference proteome</keyword>
<dbReference type="GO" id="GO:0000398">
    <property type="term" value="P:mRNA splicing, via spliceosome"/>
    <property type="evidence" value="ECO:0007669"/>
    <property type="project" value="InterPro"/>
</dbReference>
<proteinExistence type="predicted"/>
<sequence length="371" mass="43383">METILEQQRRYHEERERLMDAMVKEMLHKKSSLRECINSDHRLKMLLDHYMESTTNLKELYEDKDGLRKEEVAALSGPNEFAEFYSRLKAIKEFYRRHPNEISIPMSVEFEELAKLRENPTDETANMVEFTDEEGYGKYLDLHECYEKYINLKGIEVILIYIPFLLLFSNLNNFKAFDAKFTFTIPFQTLEERAQRLFSTKGKKSLDPSLFAKNKPGKAGRGKDNERQKEIANLEAQVYRFADLLADQRAATKENVQRKQARTEGERDDSEAEASATESDDDEDADDIPYNPKNLPLGWDGKPIPYWLYKLHGLNISYNCEICGNYTYKGPKAFQRHFAVSHFFFSDLTCTKIPLVFAVFFVNVKFLHFSL</sequence>
<dbReference type="Pfam" id="PF11931">
    <property type="entry name" value="SF3a60_Prp9_C"/>
    <property type="match status" value="1"/>
</dbReference>
<dbReference type="GO" id="GO:0003723">
    <property type="term" value="F:RNA binding"/>
    <property type="evidence" value="ECO:0007669"/>
    <property type="project" value="InterPro"/>
</dbReference>
<dbReference type="InterPro" id="IPR031774">
    <property type="entry name" value="SF3A3_dom"/>
</dbReference>
<dbReference type="OrthoDB" id="2160351at2759"/>
<dbReference type="Pfam" id="PF12108">
    <property type="entry name" value="SF3a60_bindingd"/>
    <property type="match status" value="1"/>
</dbReference>